<dbReference type="Pfam" id="PF01513">
    <property type="entry name" value="NAD_kinase"/>
    <property type="match status" value="1"/>
</dbReference>
<feature type="binding site" evidence="5">
    <location>
        <begin position="197"/>
        <end position="202"/>
    </location>
    <ligand>
        <name>NAD(+)</name>
        <dbReference type="ChEBI" id="CHEBI:57540"/>
    </ligand>
</feature>
<feature type="binding site" evidence="5">
    <location>
        <position position="194"/>
    </location>
    <ligand>
        <name>NAD(+)</name>
        <dbReference type="ChEBI" id="CHEBI:57540"/>
    </ligand>
</feature>
<dbReference type="SUPFAM" id="SSF111331">
    <property type="entry name" value="NAD kinase/diacylglycerol kinase-like"/>
    <property type="match status" value="1"/>
</dbReference>
<keyword evidence="5" id="KW-0963">Cytoplasm</keyword>
<accession>A0A7C1T2S1</accession>
<gene>
    <name evidence="5" type="primary">nadK</name>
    <name evidence="7" type="ORF">ENM88_02530</name>
    <name evidence="6" type="ORF">ENP77_03605</name>
</gene>
<feature type="binding site" evidence="5">
    <location>
        <begin position="157"/>
        <end position="158"/>
    </location>
    <ligand>
        <name>NAD(+)</name>
        <dbReference type="ChEBI" id="CHEBI:57540"/>
    </ligand>
</feature>
<feature type="binding site" evidence="5">
    <location>
        <position position="184"/>
    </location>
    <ligand>
        <name>NAD(+)</name>
        <dbReference type="ChEBI" id="CHEBI:57540"/>
    </ligand>
</feature>
<feature type="binding site" evidence="5">
    <location>
        <position position="186"/>
    </location>
    <ligand>
        <name>NAD(+)</name>
        <dbReference type="ChEBI" id="CHEBI:57540"/>
    </ligand>
</feature>
<feature type="binding site" evidence="5">
    <location>
        <position position="221"/>
    </location>
    <ligand>
        <name>NAD(+)</name>
        <dbReference type="ChEBI" id="CHEBI:57540"/>
    </ligand>
</feature>
<feature type="active site" description="Proton acceptor" evidence="5">
    <location>
        <position position="88"/>
    </location>
</feature>
<evidence type="ECO:0000256" key="4">
    <source>
        <dbReference type="ARBA" id="ARBA00023027"/>
    </source>
</evidence>
<protein>
    <recommendedName>
        <fullName evidence="5">NAD kinase</fullName>
        <ecNumber evidence="5">2.7.1.23</ecNumber>
    </recommendedName>
    <alternativeName>
        <fullName evidence="5">ATP-dependent NAD kinase</fullName>
    </alternativeName>
</protein>
<dbReference type="InterPro" id="IPR002504">
    <property type="entry name" value="NADK"/>
</dbReference>
<proteinExistence type="inferred from homology"/>
<comment type="similarity">
    <text evidence="5">Belongs to the NAD kinase family.</text>
</comment>
<dbReference type="InterPro" id="IPR016064">
    <property type="entry name" value="NAD/diacylglycerol_kinase_sf"/>
</dbReference>
<dbReference type="EMBL" id="DRZM01000089">
    <property type="protein sequence ID" value="HHP04613.1"/>
    <property type="molecule type" value="Genomic_DNA"/>
</dbReference>
<name>A0A7C1T2S1_THEPE</name>
<dbReference type="GO" id="GO:0005737">
    <property type="term" value="C:cytoplasm"/>
    <property type="evidence" value="ECO:0007669"/>
    <property type="project" value="UniProtKB-SubCell"/>
</dbReference>
<evidence type="ECO:0000256" key="2">
    <source>
        <dbReference type="ARBA" id="ARBA00022777"/>
    </source>
</evidence>
<feature type="binding site" evidence="5">
    <location>
        <position position="254"/>
    </location>
    <ligand>
        <name>NAD(+)</name>
        <dbReference type="ChEBI" id="CHEBI:57540"/>
    </ligand>
</feature>
<feature type="binding site" evidence="5">
    <location>
        <begin position="88"/>
        <end position="89"/>
    </location>
    <ligand>
        <name>NAD(+)</name>
        <dbReference type="ChEBI" id="CHEBI:57540"/>
    </ligand>
</feature>
<evidence type="ECO:0000256" key="5">
    <source>
        <dbReference type="HAMAP-Rule" id="MF_00361"/>
    </source>
</evidence>
<keyword evidence="3 5" id="KW-0521">NADP</keyword>
<dbReference type="GO" id="GO:0019674">
    <property type="term" value="P:NAD+ metabolic process"/>
    <property type="evidence" value="ECO:0007669"/>
    <property type="project" value="InterPro"/>
</dbReference>
<evidence type="ECO:0000313" key="6">
    <source>
        <dbReference type="EMBL" id="HEB48861.1"/>
    </source>
</evidence>
<evidence type="ECO:0000256" key="1">
    <source>
        <dbReference type="ARBA" id="ARBA00022679"/>
    </source>
</evidence>
<dbReference type="InterPro" id="IPR017438">
    <property type="entry name" value="ATP-NAD_kinase_N"/>
</dbReference>
<dbReference type="InterPro" id="IPR017437">
    <property type="entry name" value="ATP-NAD_kinase_PpnK-typ_C"/>
</dbReference>
<dbReference type="GO" id="GO:0003951">
    <property type="term" value="F:NAD+ kinase activity"/>
    <property type="evidence" value="ECO:0007669"/>
    <property type="project" value="UniProtKB-UniRule"/>
</dbReference>
<feature type="binding site" evidence="5">
    <location>
        <position position="167"/>
    </location>
    <ligand>
        <name>NAD(+)</name>
        <dbReference type="ChEBI" id="CHEBI:57540"/>
    </ligand>
</feature>
<keyword evidence="2 5" id="KW-0418">Kinase</keyword>
<sequence>MLPCTRRTLIVSNIKSTFRCGCVCTRVWVKIRGRDSTAVDWGRRIAEYLQKRGIEVYVDPILHHSVSLPRLSEHEARQADLAVIIGGDGTLLQTVQRSGAKLPPIVGFTVGSLGYLLPHRVEDYAEVLEGLVSGRYSVRKVSLGEFSLGEHRGLFLNEVSVWGLRGKLIEYSLYVGGVEFFRARSDGVIISTPAGSTAHALSYGGPILLDLDKPMLEVVFAGGLSSFLKPLVVYDSPVSVRVEKHPAFVVVDGQRELSLEYSQTIVVKPAHTYLELIVVEPYVNPLEKLYLRLTDLNRWKPSSPARGV</sequence>
<dbReference type="EMBL" id="DSKP01000125">
    <property type="protein sequence ID" value="HEB48861.1"/>
    <property type="molecule type" value="Genomic_DNA"/>
</dbReference>
<keyword evidence="4 5" id="KW-0520">NAD</keyword>
<dbReference type="EC" id="2.7.1.23" evidence="5"/>
<organism evidence="6">
    <name type="scientific">Thermofilum pendens</name>
    <dbReference type="NCBI Taxonomy" id="2269"/>
    <lineage>
        <taxon>Archaea</taxon>
        <taxon>Thermoproteota</taxon>
        <taxon>Thermoprotei</taxon>
        <taxon>Thermofilales</taxon>
        <taxon>Thermofilaceae</taxon>
        <taxon>Thermofilum</taxon>
    </lineage>
</organism>
<dbReference type="AlphaFoldDB" id="A0A7C1T2S1"/>
<comment type="function">
    <text evidence="5">Involved in the regulation of the intracellular balance of NAD and NADP, and is a key enzyme in the biosynthesis of NADP. Catalyzes specifically the phosphorylation on 2'-hydroxyl of the adenosine moiety of NAD to yield NADP.</text>
</comment>
<keyword evidence="5" id="KW-0067">ATP-binding</keyword>
<comment type="catalytic activity">
    <reaction evidence="5">
        <text>NAD(+) + ATP = ADP + NADP(+) + H(+)</text>
        <dbReference type="Rhea" id="RHEA:18629"/>
        <dbReference type="ChEBI" id="CHEBI:15378"/>
        <dbReference type="ChEBI" id="CHEBI:30616"/>
        <dbReference type="ChEBI" id="CHEBI:57540"/>
        <dbReference type="ChEBI" id="CHEBI:58349"/>
        <dbReference type="ChEBI" id="CHEBI:456216"/>
        <dbReference type="EC" id="2.7.1.23"/>
    </reaction>
</comment>
<dbReference type="PANTHER" id="PTHR20275">
    <property type="entry name" value="NAD KINASE"/>
    <property type="match status" value="1"/>
</dbReference>
<dbReference type="Pfam" id="PF20143">
    <property type="entry name" value="NAD_kinase_C"/>
    <property type="match status" value="1"/>
</dbReference>
<dbReference type="Gene3D" id="2.60.200.30">
    <property type="entry name" value="Probable inorganic polyphosphate/atp-NAD kinase, domain 2"/>
    <property type="match status" value="1"/>
</dbReference>
<comment type="caution">
    <text evidence="5">Lacks conserved residue(s) required for the propagation of feature annotation.</text>
</comment>
<comment type="subcellular location">
    <subcellularLocation>
        <location evidence="5">Cytoplasm</location>
    </subcellularLocation>
</comment>
<dbReference type="GO" id="GO:0006741">
    <property type="term" value="P:NADP+ biosynthetic process"/>
    <property type="evidence" value="ECO:0007669"/>
    <property type="project" value="UniProtKB-UniRule"/>
</dbReference>
<keyword evidence="1 5" id="KW-0808">Transferase</keyword>
<dbReference type="HAMAP" id="MF_00361">
    <property type="entry name" value="NAD_kinase"/>
    <property type="match status" value="1"/>
</dbReference>
<dbReference type="GO" id="GO:0046872">
    <property type="term" value="F:metal ion binding"/>
    <property type="evidence" value="ECO:0007669"/>
    <property type="project" value="UniProtKB-UniRule"/>
</dbReference>
<comment type="cofactor">
    <cofactor evidence="5">
        <name>a divalent metal cation</name>
        <dbReference type="ChEBI" id="CHEBI:60240"/>
    </cofactor>
</comment>
<evidence type="ECO:0000313" key="7">
    <source>
        <dbReference type="EMBL" id="HHP04613.1"/>
    </source>
</evidence>
<reference evidence="6" key="1">
    <citation type="journal article" date="2020" name="mSystems">
        <title>Genome- and Community-Level Interaction Insights into Carbon Utilization and Element Cycling Functions of Hydrothermarchaeota in Hydrothermal Sediment.</title>
        <authorList>
            <person name="Zhou Z."/>
            <person name="Liu Y."/>
            <person name="Xu W."/>
            <person name="Pan J."/>
            <person name="Luo Z.H."/>
            <person name="Li M."/>
        </authorList>
    </citation>
    <scope>NUCLEOTIDE SEQUENCE [LARGE SCALE GENOMIC DNA]</scope>
    <source>
        <strain evidence="7">SpSt-1125</strain>
        <strain evidence="6">SpSt-25</strain>
    </source>
</reference>
<comment type="caution">
    <text evidence="6">The sequence shown here is derived from an EMBL/GenBank/DDBJ whole genome shotgun (WGS) entry which is preliminary data.</text>
</comment>
<dbReference type="Gene3D" id="3.40.50.10330">
    <property type="entry name" value="Probable inorganic polyphosphate/atp-NAD kinase, domain 1"/>
    <property type="match status" value="1"/>
</dbReference>
<dbReference type="GO" id="GO:0005524">
    <property type="term" value="F:ATP binding"/>
    <property type="evidence" value="ECO:0007669"/>
    <property type="project" value="UniProtKB-KW"/>
</dbReference>
<dbReference type="PANTHER" id="PTHR20275:SF0">
    <property type="entry name" value="NAD KINASE"/>
    <property type="match status" value="1"/>
</dbReference>
<evidence type="ECO:0000256" key="3">
    <source>
        <dbReference type="ARBA" id="ARBA00022857"/>
    </source>
</evidence>
<keyword evidence="5" id="KW-0547">Nucleotide-binding</keyword>